<dbReference type="PANTHER" id="PTHR13309:SF0">
    <property type="entry name" value="FMR1-INTERACTING PROTEIN NUFIP1"/>
    <property type="match status" value="1"/>
</dbReference>
<feature type="region of interest" description="Disordered" evidence="1">
    <location>
        <begin position="1"/>
        <end position="43"/>
    </location>
</feature>
<dbReference type="Pfam" id="PF10453">
    <property type="entry name" value="NUFIP1"/>
    <property type="match status" value="1"/>
</dbReference>
<feature type="compositionally biased region" description="Polar residues" evidence="1">
    <location>
        <begin position="306"/>
        <end position="333"/>
    </location>
</feature>
<sequence length="616" mass="69443">MLPHFNSHPYHSNQIQADGTSASATQQGMPSNHFQGNPSNILPNSVQIQSQMGIINPHNAIPIQSQMGIINPHNAIPFNNSHTHLSNGTVAMPNSLVSTPSPCFMNAPNHLPLQNGVPLLGVMSHPGQCHGVFSHQNLNPISTFPVQSMNGMNPSQPSGQLFAHNSTNLPQYFNQNAGLPNGQFCLQNPMQNLNQFVQMHLPNYAQGVPCGLPPYPNQIPQVMGLQNPNIFANPQFGLIQPNGAMQPGNQYQHKFVSSTTDANALKKTPHSITQQLQGNSSSPLAFGSVQPQQTKNNFLPPVFIKSQGNPGKDSGNNNLKTNWRNSQNRNFTRNPKRDASHRGFPNSQFHHMQNAKGKFGFHHEHGGKGYNNDGARKSGVGKSSNQTRVEQRRPLCLNYTAQEIQQWREERRKNYPSKANMEKKLTESEVTDRDAKLRRQQLQEILAKQAELGCEVAEIPSYYLSDSEKLVNRREGNKREFTKKERFHDKFNKRGRFHQNDRFSKKQRLADHDSCNVHDQNDQFSKKQRSADNDSSTRPTLCKREPTLFQKLLSADIRREKSHLLQVFRFIVMNSFFKDWSKNPLRFASVKLKVKETGCDDEVVEEKSSNVGREVS</sequence>
<gene>
    <name evidence="3" type="ORF">Din_024078</name>
</gene>
<dbReference type="GO" id="GO:0003723">
    <property type="term" value="F:RNA binding"/>
    <property type="evidence" value="ECO:0007669"/>
    <property type="project" value="InterPro"/>
</dbReference>
<dbReference type="InterPro" id="IPR019496">
    <property type="entry name" value="NUFIP1_cons_dom"/>
</dbReference>
<name>A0A5B7AD80_DAVIN</name>
<feature type="region of interest" description="Disordered" evidence="1">
    <location>
        <begin position="306"/>
        <end position="342"/>
    </location>
</feature>
<evidence type="ECO:0000256" key="1">
    <source>
        <dbReference type="SAM" id="MobiDB-lite"/>
    </source>
</evidence>
<feature type="domain" description="FMR1-interacting protein 1 conserved" evidence="2">
    <location>
        <begin position="398"/>
        <end position="429"/>
    </location>
</feature>
<feature type="region of interest" description="Disordered" evidence="1">
    <location>
        <begin position="501"/>
        <end position="540"/>
    </location>
</feature>
<evidence type="ECO:0000259" key="2">
    <source>
        <dbReference type="Pfam" id="PF10453"/>
    </source>
</evidence>
<evidence type="ECO:0000313" key="3">
    <source>
        <dbReference type="EMBL" id="MPA54637.1"/>
    </source>
</evidence>
<dbReference type="PANTHER" id="PTHR13309">
    <property type="entry name" value="NUCLEAR FRAGILE X MENTAL RETARDATION PROTEIN INTERACTING PROTEIN 1"/>
    <property type="match status" value="1"/>
</dbReference>
<organism evidence="3">
    <name type="scientific">Davidia involucrata</name>
    <name type="common">Dove tree</name>
    <dbReference type="NCBI Taxonomy" id="16924"/>
    <lineage>
        <taxon>Eukaryota</taxon>
        <taxon>Viridiplantae</taxon>
        <taxon>Streptophyta</taxon>
        <taxon>Embryophyta</taxon>
        <taxon>Tracheophyta</taxon>
        <taxon>Spermatophyta</taxon>
        <taxon>Magnoliopsida</taxon>
        <taxon>eudicotyledons</taxon>
        <taxon>Gunneridae</taxon>
        <taxon>Pentapetalae</taxon>
        <taxon>asterids</taxon>
        <taxon>Cornales</taxon>
        <taxon>Nyssaceae</taxon>
        <taxon>Davidia</taxon>
    </lineage>
</organism>
<accession>A0A5B7AD80</accession>
<feature type="compositionally biased region" description="Basic and acidic residues" evidence="1">
    <location>
        <begin position="501"/>
        <end position="532"/>
    </location>
</feature>
<dbReference type="GO" id="GO:0005634">
    <property type="term" value="C:nucleus"/>
    <property type="evidence" value="ECO:0007669"/>
    <property type="project" value="TreeGrafter"/>
</dbReference>
<protein>
    <recommendedName>
        <fullName evidence="2">FMR1-interacting protein 1 conserved domain-containing protein</fullName>
    </recommendedName>
</protein>
<proteinExistence type="predicted"/>
<dbReference type="InterPro" id="IPR039136">
    <property type="entry name" value="NUFIP1-like"/>
</dbReference>
<feature type="compositionally biased region" description="Polar residues" evidence="1">
    <location>
        <begin position="9"/>
        <end position="43"/>
    </location>
</feature>
<dbReference type="GO" id="GO:0000492">
    <property type="term" value="P:box C/D snoRNP assembly"/>
    <property type="evidence" value="ECO:0007669"/>
    <property type="project" value="TreeGrafter"/>
</dbReference>
<dbReference type="EMBL" id="GHES01024078">
    <property type="protein sequence ID" value="MPA54637.1"/>
    <property type="molecule type" value="Transcribed_RNA"/>
</dbReference>
<dbReference type="AlphaFoldDB" id="A0A5B7AD80"/>
<reference evidence="3" key="1">
    <citation type="submission" date="2019-08" db="EMBL/GenBank/DDBJ databases">
        <title>Reference gene set and small RNA set construction with multiple tissues from Davidia involucrata Baill.</title>
        <authorList>
            <person name="Yang H."/>
            <person name="Zhou C."/>
            <person name="Li G."/>
            <person name="Wang J."/>
            <person name="Gao P."/>
            <person name="Wang M."/>
            <person name="Wang R."/>
            <person name="Zhao Y."/>
        </authorList>
    </citation>
    <scope>NUCLEOTIDE SEQUENCE</scope>
    <source>
        <tissue evidence="3">Mixed with DoveR01_LX</tissue>
    </source>
</reference>
<feature type="region of interest" description="Disordered" evidence="1">
    <location>
        <begin position="364"/>
        <end position="389"/>
    </location>
</feature>